<dbReference type="PANTHER" id="PTHR39966:SF1">
    <property type="entry name" value="HEMERYTHRIN-LIKE DOMAIN-CONTAINING PROTEIN"/>
    <property type="match status" value="1"/>
</dbReference>
<dbReference type="Pfam" id="PF01814">
    <property type="entry name" value="Hemerythrin"/>
    <property type="match status" value="1"/>
</dbReference>
<proteinExistence type="predicted"/>
<evidence type="ECO:0000313" key="2">
    <source>
        <dbReference type="EMBL" id="MBA4543622.1"/>
    </source>
</evidence>
<dbReference type="Proteomes" id="UP000530514">
    <property type="component" value="Unassembled WGS sequence"/>
</dbReference>
<protein>
    <submittedName>
        <fullName evidence="2">Hemerythrin domain-containing protein</fullName>
    </submittedName>
</protein>
<dbReference type="Gene3D" id="1.20.120.520">
    <property type="entry name" value="nmb1532 protein domain like"/>
    <property type="match status" value="1"/>
</dbReference>
<gene>
    <name evidence="2" type="ORF">H1164_12045</name>
</gene>
<dbReference type="EMBL" id="JACEIP010000018">
    <property type="protein sequence ID" value="MBA4543622.1"/>
    <property type="molecule type" value="Genomic_DNA"/>
</dbReference>
<dbReference type="InterPro" id="IPR012312">
    <property type="entry name" value="Hemerythrin-like"/>
</dbReference>
<evidence type="ECO:0000313" key="3">
    <source>
        <dbReference type="Proteomes" id="UP000530514"/>
    </source>
</evidence>
<dbReference type="GO" id="GO:0005886">
    <property type="term" value="C:plasma membrane"/>
    <property type="evidence" value="ECO:0007669"/>
    <property type="project" value="TreeGrafter"/>
</dbReference>
<sequence length="171" mass="19900">MPFHCGHMMGGDVPLCPALQQFKQEHVTLREQMEQLFQLAEAAREHPIDWPGLKEKAIRFEQELTAHSEREEEFLFTLMAQYIGRETGPIAVMEYEHQQGKKNLQTFIEKLNQADASVHIEKAKEITAFMIEAYHVLSQHFMKEENVLFPMAERLLSSEEKDFLAKKLKLA</sequence>
<reference evidence="2 3" key="1">
    <citation type="submission" date="2020-07" db="EMBL/GenBank/DDBJ databases">
        <authorList>
            <person name="Feng H."/>
        </authorList>
    </citation>
    <scope>NUCLEOTIDE SEQUENCE [LARGE SCALE GENOMIC DNA]</scope>
    <source>
        <strain evidence="3">s-11</strain>
    </source>
</reference>
<evidence type="ECO:0000259" key="1">
    <source>
        <dbReference type="Pfam" id="PF01814"/>
    </source>
</evidence>
<name>A0A7W1XBQ7_9BACL</name>
<keyword evidence="3" id="KW-1185">Reference proteome</keyword>
<organism evidence="2 3">
    <name type="scientific">Thermoactinomyces daqus</name>
    <dbReference type="NCBI Taxonomy" id="1329516"/>
    <lineage>
        <taxon>Bacteria</taxon>
        <taxon>Bacillati</taxon>
        <taxon>Bacillota</taxon>
        <taxon>Bacilli</taxon>
        <taxon>Bacillales</taxon>
        <taxon>Thermoactinomycetaceae</taxon>
        <taxon>Thermoactinomyces</taxon>
    </lineage>
</organism>
<dbReference type="OrthoDB" id="9792554at2"/>
<dbReference type="PANTHER" id="PTHR39966">
    <property type="entry name" value="BLL2471 PROTEIN-RELATED"/>
    <property type="match status" value="1"/>
</dbReference>
<accession>A0A7W1XBQ7</accession>
<dbReference type="AlphaFoldDB" id="A0A7W1XBQ7"/>
<feature type="domain" description="Hemerythrin-like" evidence="1">
    <location>
        <begin position="20"/>
        <end position="152"/>
    </location>
</feature>
<comment type="caution">
    <text evidence="2">The sequence shown here is derived from an EMBL/GenBank/DDBJ whole genome shotgun (WGS) entry which is preliminary data.</text>
</comment>